<dbReference type="PANTHER" id="PTHR32063:SF0">
    <property type="entry name" value="SWARMING MOTILITY PROTEIN SWRC"/>
    <property type="match status" value="1"/>
</dbReference>
<feature type="transmembrane region" description="Helical" evidence="1">
    <location>
        <begin position="435"/>
        <end position="455"/>
    </location>
</feature>
<dbReference type="GO" id="GO:0042910">
    <property type="term" value="F:xenobiotic transmembrane transporter activity"/>
    <property type="evidence" value="ECO:0007669"/>
    <property type="project" value="TreeGrafter"/>
</dbReference>
<proteinExistence type="predicted"/>
<reference evidence="2 3" key="1">
    <citation type="submission" date="2018-05" db="EMBL/GenBank/DDBJ databases">
        <title>Abyssibacter profundi OUC007T gen. nov., sp. nov, a marine bacterium isolated from seawater of the Mariana Trench.</title>
        <authorList>
            <person name="Zhou S."/>
        </authorList>
    </citation>
    <scope>NUCLEOTIDE SEQUENCE [LARGE SCALE GENOMIC DNA]</scope>
    <source>
        <strain evidence="2 3">OUC007</strain>
    </source>
</reference>
<dbReference type="AlphaFoldDB" id="A0A363UJY2"/>
<feature type="transmembrane region" description="Helical" evidence="1">
    <location>
        <begin position="957"/>
        <end position="975"/>
    </location>
</feature>
<dbReference type="Gene3D" id="3.30.70.1320">
    <property type="entry name" value="Multidrug efflux transporter AcrB pore domain like"/>
    <property type="match status" value="1"/>
</dbReference>
<feature type="transmembrane region" description="Helical" evidence="1">
    <location>
        <begin position="878"/>
        <end position="902"/>
    </location>
</feature>
<protein>
    <submittedName>
        <fullName evidence="2">Acriflavine resistance protein B</fullName>
    </submittedName>
</protein>
<keyword evidence="1" id="KW-1133">Transmembrane helix</keyword>
<evidence type="ECO:0000256" key="1">
    <source>
        <dbReference type="SAM" id="Phobius"/>
    </source>
</evidence>
<dbReference type="Gene3D" id="3.30.70.1440">
    <property type="entry name" value="Multidrug efflux transporter AcrB pore domain"/>
    <property type="match status" value="1"/>
</dbReference>
<name>A0A363UJY2_9GAMM</name>
<feature type="transmembrane region" description="Helical" evidence="1">
    <location>
        <begin position="981"/>
        <end position="1004"/>
    </location>
</feature>
<keyword evidence="3" id="KW-1185">Reference proteome</keyword>
<dbReference type="OrthoDB" id="9758297at2"/>
<comment type="caution">
    <text evidence="2">The sequence shown here is derived from an EMBL/GenBank/DDBJ whole genome shotgun (WGS) entry which is preliminary data.</text>
</comment>
<feature type="transmembrane region" description="Helical" evidence="1">
    <location>
        <begin position="467"/>
        <end position="486"/>
    </location>
</feature>
<evidence type="ECO:0000313" key="3">
    <source>
        <dbReference type="Proteomes" id="UP000251800"/>
    </source>
</evidence>
<dbReference type="PRINTS" id="PR00702">
    <property type="entry name" value="ACRIFLAVINRP"/>
</dbReference>
<keyword evidence="1" id="KW-0472">Membrane</keyword>
<dbReference type="InterPro" id="IPR027463">
    <property type="entry name" value="AcrB_DN_DC_subdom"/>
</dbReference>
<feature type="transmembrane region" description="Helical" evidence="1">
    <location>
        <begin position="364"/>
        <end position="384"/>
    </location>
</feature>
<dbReference type="Proteomes" id="UP000251800">
    <property type="component" value="Unassembled WGS sequence"/>
</dbReference>
<feature type="transmembrane region" description="Helical" evidence="1">
    <location>
        <begin position="525"/>
        <end position="543"/>
    </location>
</feature>
<accession>A0A363UJY2</accession>
<dbReference type="PANTHER" id="PTHR32063">
    <property type="match status" value="1"/>
</dbReference>
<feature type="transmembrane region" description="Helical" evidence="1">
    <location>
        <begin position="390"/>
        <end position="410"/>
    </location>
</feature>
<dbReference type="Gene3D" id="3.30.70.1430">
    <property type="entry name" value="Multidrug efflux transporter AcrB pore domain"/>
    <property type="match status" value="2"/>
</dbReference>
<dbReference type="SUPFAM" id="SSF82866">
    <property type="entry name" value="Multidrug efflux transporter AcrB transmembrane domain"/>
    <property type="match status" value="2"/>
</dbReference>
<sequence length="1035" mass="111002">MNLTRLSLANPAALVVVVLLLVGVGTAALFKLPIQLLPPIDQPQISVSTFWRGAAPADMESVIIEQQERVLRNLPGLTQIQSNINQSRGNINLTFEMDHDMQRAYLDVINRLQQVPALPREANGPWVNLAGGNFSSGNAASLLVRAVDADDPRSPGDFHPVVDRYVEPALARIPGVAEVNLQSHRPEEVRIVLNAPRAAALGVQLSDITRAVSTAADVSGGFADVGRRQYTVRFMGKAPMDRLDELIVAYRGTQPIYLGDLATVSLQRVEQGGFTLRNGFPAYYITVAREAGSNTVEILDHINAVIEELNAGPLPEAGLALELSYDASVHIRRAIRLVQGNLLLGGLLATLVLFAFLRDLRSTLLVGLTIPVCLFAAFATLDLFNRSLNVISLAALAFAVGLVVDAAIIAQENIVRLRQSGLAVGEAVLRGATEVAPALFASTATSIAIFLPILFMSGPEGQLFSDLALTLSIAVVVSLVAALTVLPTASAHWLGRVPTADRMGGLWDRVTRGVLALTDRPSLRLLWILGLTVGAGALAWSLVPKADYLPRARSDNAWVNFSVPAGASQAALREDLGKTVVQRLAPHMTGEKQPQVAYYNLSSWGRWSGMAIYPADPKQADALMEVLRTDITVDLPDISSFVTMGSLLNFSGGGNRRIDVDIHGADLTQLLAAARAGMAAFGEAMPDVPVQPRPSLSLAEPELRVVPDDTRIAQTGLTRGDVGQAVRAYTDGLYVGEYFDGNNRHNVVIRADTWDTPEGLAELPLYTPQGGIQMLGELAWLERHVGPSELRRIDGQRTVTLRVFPPETVTLEEAIETIRAQVEPAITAQLGAEGSVRYRGSADGLEEALASMGRNLLYALLILLLILAAMYRSLWSAIIVLSVMPLAFAGGVTALTAMNLFTFQSMDLLTMSGFIILLGLVVNNAILLVDRTQRAEAEGLDRRDAVASAVRQRARPIYMSTLTSIFGMLPLMLMPGTGAEIYRGLAAIIVGGMLASALFTLLLLPSLLRLRFRRSKASAPEAGAAHGADTAQSGA</sequence>
<gene>
    <name evidence="2" type="ORF">DEH80_11555</name>
</gene>
<organism evidence="2 3">
    <name type="scientific">Abyssibacter profundi</name>
    <dbReference type="NCBI Taxonomy" id="2182787"/>
    <lineage>
        <taxon>Bacteria</taxon>
        <taxon>Pseudomonadati</taxon>
        <taxon>Pseudomonadota</taxon>
        <taxon>Gammaproteobacteria</taxon>
        <taxon>Chromatiales</taxon>
        <taxon>Oceanococcaceae</taxon>
        <taxon>Abyssibacter</taxon>
    </lineage>
</organism>
<feature type="transmembrane region" description="Helical" evidence="1">
    <location>
        <begin position="337"/>
        <end position="357"/>
    </location>
</feature>
<dbReference type="RefSeq" id="WP_109720656.1">
    <property type="nucleotide sequence ID" value="NZ_QEQK01000009.1"/>
</dbReference>
<dbReference type="GO" id="GO:0005886">
    <property type="term" value="C:plasma membrane"/>
    <property type="evidence" value="ECO:0007669"/>
    <property type="project" value="TreeGrafter"/>
</dbReference>
<keyword evidence="1" id="KW-0812">Transmembrane</keyword>
<feature type="transmembrane region" description="Helical" evidence="1">
    <location>
        <begin position="908"/>
        <end position="929"/>
    </location>
</feature>
<dbReference type="SUPFAM" id="SSF82714">
    <property type="entry name" value="Multidrug efflux transporter AcrB TolC docking domain, DN and DC subdomains"/>
    <property type="match status" value="2"/>
</dbReference>
<feature type="transmembrane region" description="Helical" evidence="1">
    <location>
        <begin position="855"/>
        <end position="871"/>
    </location>
</feature>
<dbReference type="InterPro" id="IPR001036">
    <property type="entry name" value="Acrflvin-R"/>
</dbReference>
<dbReference type="EMBL" id="QEQK01000009">
    <property type="protein sequence ID" value="PWN55731.1"/>
    <property type="molecule type" value="Genomic_DNA"/>
</dbReference>
<dbReference type="Gene3D" id="1.20.1640.10">
    <property type="entry name" value="Multidrug efflux transporter AcrB transmembrane domain"/>
    <property type="match status" value="2"/>
</dbReference>
<dbReference type="Pfam" id="PF00873">
    <property type="entry name" value="ACR_tran"/>
    <property type="match status" value="1"/>
</dbReference>
<dbReference type="Gene3D" id="3.30.2090.10">
    <property type="entry name" value="Multidrug efflux transporter AcrB TolC docking domain, DN and DC subdomains"/>
    <property type="match status" value="2"/>
</dbReference>
<evidence type="ECO:0000313" key="2">
    <source>
        <dbReference type="EMBL" id="PWN55731.1"/>
    </source>
</evidence>
<dbReference type="SUPFAM" id="SSF82693">
    <property type="entry name" value="Multidrug efflux transporter AcrB pore domain, PN1, PN2, PC1 and PC2 subdomains"/>
    <property type="match status" value="2"/>
</dbReference>